<protein>
    <submittedName>
        <fullName evidence="1">Uncharacterized protein</fullName>
    </submittedName>
</protein>
<dbReference type="EMBL" id="KI271613">
    <property type="protein sequence ID" value="ERL63807.1"/>
    <property type="molecule type" value="Genomic_DNA"/>
</dbReference>
<accession>U4TQN2</accession>
<dbReference type="STRING" id="1231336.L248_2167"/>
<dbReference type="Proteomes" id="UP000030647">
    <property type="component" value="Unassembled WGS sequence"/>
</dbReference>
<keyword evidence="2" id="KW-1185">Reference proteome</keyword>
<organism evidence="1 2">
    <name type="scientific">Schleiferilactobacillus shenzhenensis LY-73</name>
    <dbReference type="NCBI Taxonomy" id="1231336"/>
    <lineage>
        <taxon>Bacteria</taxon>
        <taxon>Bacillati</taxon>
        <taxon>Bacillota</taxon>
        <taxon>Bacilli</taxon>
        <taxon>Lactobacillales</taxon>
        <taxon>Lactobacillaceae</taxon>
        <taxon>Schleiferilactobacillus</taxon>
    </lineage>
</organism>
<dbReference type="AlphaFoldDB" id="U4TQN2"/>
<gene>
    <name evidence="1" type="ORF">L248_2167</name>
</gene>
<proteinExistence type="predicted"/>
<name>U4TQN2_9LACO</name>
<evidence type="ECO:0000313" key="1">
    <source>
        <dbReference type="EMBL" id="ERL63807.1"/>
    </source>
</evidence>
<evidence type="ECO:0000313" key="2">
    <source>
        <dbReference type="Proteomes" id="UP000030647"/>
    </source>
</evidence>
<dbReference type="HOGENOM" id="CLU_3235387_0_0_9"/>
<sequence length="43" mass="5080">MRRGVPRDDEGLFRSRLHKLVTACRDHQMIGQWNDGGRLRDDD</sequence>
<reference evidence="2" key="1">
    <citation type="journal article" date="2013" name="Genome Announc.">
        <title>Whole-Genome Sequencing of Lactobacillus shenzhenensis Strain LY-73T.</title>
        <authorList>
            <person name="Lin Z."/>
            <person name="Liu Z."/>
            <person name="Yang R."/>
            <person name="Zou Y."/>
            <person name="Wan D."/>
            <person name="Chen J."/>
            <person name="Guo M."/>
            <person name="Zhao J."/>
            <person name="Fang C."/>
            <person name="Yang R."/>
            <person name="Liu F."/>
        </authorList>
    </citation>
    <scope>NUCLEOTIDE SEQUENCE [LARGE SCALE GENOMIC DNA]</scope>
    <source>
        <strain evidence="2">LY-73</strain>
    </source>
</reference>